<name>A0A699JEY1_TANCI</name>
<feature type="region of interest" description="Disordered" evidence="1">
    <location>
        <begin position="1"/>
        <end position="39"/>
    </location>
</feature>
<sequence>MELTNRLKDMEREMDELRQTTSDQVERIKKFEEDLGPKS</sequence>
<reference evidence="2" key="1">
    <citation type="journal article" date="2019" name="Sci. Rep.">
        <title>Draft genome of Tanacetum cinerariifolium, the natural source of mosquito coil.</title>
        <authorList>
            <person name="Yamashiro T."/>
            <person name="Shiraishi A."/>
            <person name="Satake H."/>
            <person name="Nakayama K."/>
        </authorList>
    </citation>
    <scope>NUCLEOTIDE SEQUENCE</scope>
</reference>
<organism evidence="2">
    <name type="scientific">Tanacetum cinerariifolium</name>
    <name type="common">Dalmatian daisy</name>
    <name type="synonym">Chrysanthemum cinerariifolium</name>
    <dbReference type="NCBI Taxonomy" id="118510"/>
    <lineage>
        <taxon>Eukaryota</taxon>
        <taxon>Viridiplantae</taxon>
        <taxon>Streptophyta</taxon>
        <taxon>Embryophyta</taxon>
        <taxon>Tracheophyta</taxon>
        <taxon>Spermatophyta</taxon>
        <taxon>Magnoliopsida</taxon>
        <taxon>eudicotyledons</taxon>
        <taxon>Gunneridae</taxon>
        <taxon>Pentapetalae</taxon>
        <taxon>asterids</taxon>
        <taxon>campanulids</taxon>
        <taxon>Asterales</taxon>
        <taxon>Asteraceae</taxon>
        <taxon>Asteroideae</taxon>
        <taxon>Anthemideae</taxon>
        <taxon>Anthemidinae</taxon>
        <taxon>Tanacetum</taxon>
    </lineage>
</organism>
<evidence type="ECO:0000256" key="1">
    <source>
        <dbReference type="SAM" id="MobiDB-lite"/>
    </source>
</evidence>
<proteinExistence type="predicted"/>
<feature type="non-terminal residue" evidence="2">
    <location>
        <position position="39"/>
    </location>
</feature>
<dbReference type="AlphaFoldDB" id="A0A699JEY1"/>
<accession>A0A699JEY1</accession>
<comment type="caution">
    <text evidence="2">The sequence shown here is derived from an EMBL/GenBank/DDBJ whole genome shotgun (WGS) entry which is preliminary data.</text>
</comment>
<evidence type="ECO:0000313" key="2">
    <source>
        <dbReference type="EMBL" id="GFA28365.1"/>
    </source>
</evidence>
<gene>
    <name evidence="2" type="ORF">Tci_600337</name>
</gene>
<protein>
    <submittedName>
        <fullName evidence="2">Uncharacterized protein</fullName>
    </submittedName>
</protein>
<dbReference type="EMBL" id="BKCJ010398024">
    <property type="protein sequence ID" value="GFA28365.1"/>
    <property type="molecule type" value="Genomic_DNA"/>
</dbReference>